<dbReference type="EMBL" id="JAPXFL010000003">
    <property type="protein sequence ID" value="KAK9509363.1"/>
    <property type="molecule type" value="Genomic_DNA"/>
</dbReference>
<comment type="caution">
    <text evidence="3">The sequence shown here is derived from an EMBL/GenBank/DDBJ whole genome shotgun (WGS) entry which is preliminary data.</text>
</comment>
<keyword evidence="1" id="KW-0175">Coiled coil</keyword>
<organism evidence="3 4">
    <name type="scientific">Rhynocoris fuscipes</name>
    <dbReference type="NCBI Taxonomy" id="488301"/>
    <lineage>
        <taxon>Eukaryota</taxon>
        <taxon>Metazoa</taxon>
        <taxon>Ecdysozoa</taxon>
        <taxon>Arthropoda</taxon>
        <taxon>Hexapoda</taxon>
        <taxon>Insecta</taxon>
        <taxon>Pterygota</taxon>
        <taxon>Neoptera</taxon>
        <taxon>Paraneoptera</taxon>
        <taxon>Hemiptera</taxon>
        <taxon>Heteroptera</taxon>
        <taxon>Panheteroptera</taxon>
        <taxon>Cimicomorpha</taxon>
        <taxon>Reduviidae</taxon>
        <taxon>Harpactorinae</taxon>
        <taxon>Harpactorini</taxon>
        <taxon>Rhynocoris</taxon>
    </lineage>
</organism>
<evidence type="ECO:0000256" key="1">
    <source>
        <dbReference type="SAM" id="Coils"/>
    </source>
</evidence>
<keyword evidence="4" id="KW-1185">Reference proteome</keyword>
<sequence length="315" mass="37066">MSDYINVIEQIKQSDVKIGFLTKQIKEMEEDIKKTETESDMIKAKNKQLLQDIKCKKKLLDDKRNDINVLQKDLDVFNEMIKDKQNLVEEAEKKLVEIQKEVLNSRLKFNERVKSFVDENDYLVVKSRCIEEATKKREEEKKLLSDIKTIERDLLSLEKQYQELLKELEILEAAEKNKIALESEPDNGEEYKRIRIIIDAYEEELEDIEFKSKAKSLTPGRYKANFITDAPQVMLNEKVNMEEPNNYTYHNSHDDNRTLGRNYQNSEELSTKESNIRENSDQEKSTKNFTPKIGSCLTKRSQSKQQGINKKQKKN</sequence>
<name>A0AAW1DGS3_9HEMI</name>
<evidence type="ECO:0000313" key="3">
    <source>
        <dbReference type="EMBL" id="KAK9509363.1"/>
    </source>
</evidence>
<protein>
    <submittedName>
        <fullName evidence="3">Uncharacterized protein</fullName>
    </submittedName>
</protein>
<feature type="region of interest" description="Disordered" evidence="2">
    <location>
        <begin position="244"/>
        <end position="315"/>
    </location>
</feature>
<feature type="compositionally biased region" description="Basic and acidic residues" evidence="2">
    <location>
        <begin position="269"/>
        <end position="286"/>
    </location>
</feature>
<gene>
    <name evidence="3" type="ORF">O3M35_006698</name>
</gene>
<feature type="coiled-coil region" evidence="1">
    <location>
        <begin position="11"/>
        <end position="211"/>
    </location>
</feature>
<reference evidence="3 4" key="1">
    <citation type="submission" date="2022-12" db="EMBL/GenBank/DDBJ databases">
        <title>Chromosome-level genome assembly of true bugs.</title>
        <authorList>
            <person name="Ma L."/>
            <person name="Li H."/>
        </authorList>
    </citation>
    <scope>NUCLEOTIDE SEQUENCE [LARGE SCALE GENOMIC DNA]</scope>
    <source>
        <strain evidence="3">Lab_2022b</strain>
    </source>
</reference>
<feature type="compositionally biased region" description="Polar residues" evidence="2">
    <location>
        <begin position="259"/>
        <end position="268"/>
    </location>
</feature>
<proteinExistence type="predicted"/>
<dbReference type="AlphaFoldDB" id="A0AAW1DGS3"/>
<evidence type="ECO:0000256" key="2">
    <source>
        <dbReference type="SAM" id="MobiDB-lite"/>
    </source>
</evidence>
<evidence type="ECO:0000313" key="4">
    <source>
        <dbReference type="Proteomes" id="UP001461498"/>
    </source>
</evidence>
<dbReference type="Proteomes" id="UP001461498">
    <property type="component" value="Unassembled WGS sequence"/>
</dbReference>
<accession>A0AAW1DGS3</accession>